<evidence type="ECO:0000313" key="1">
    <source>
        <dbReference type="EMBL" id="ADX87863.1"/>
    </source>
</evidence>
<gene>
    <name evidence="1" type="primary">ORF47</name>
</gene>
<sequence length="102" mass="11854">MCGTTTRVKRAELLQEFVICLEDYNHLLHKETIAAIVTTDGAIILQLDTESPLTEWYRFKQDDQTLVVRSKKLYSVDDVAKQMQLFCEGEERRREFINNGGE</sequence>
<dbReference type="GeneID" id="10228526"/>
<evidence type="ECO:0000313" key="2">
    <source>
        <dbReference type="Proteomes" id="UP000007502"/>
    </source>
</evidence>
<dbReference type="KEGG" id="vg:10228526"/>
<dbReference type="EMBL" id="HQ641347">
    <property type="protein sequence ID" value="ADX87863.1"/>
    <property type="molecule type" value="Genomic_DNA"/>
</dbReference>
<reference evidence="1 2" key="1">
    <citation type="journal article" date="2011" name="MBio">
        <title>Evidence of a dominant lineage of Vibrio cholerae-specific lytic bacteriophages shed by cholera patients over a 10-year period in Dhaka, Bangladesh.</title>
        <authorList>
            <person name="Seed K.D."/>
            <person name="Bodi K.L."/>
            <person name="Kropinski A.M."/>
            <person name="Ackermann H.W."/>
            <person name="Calderwood S.B."/>
            <person name="Qadri F."/>
            <person name="Camilli A."/>
        </authorList>
    </citation>
    <scope>NUCLEOTIDE SEQUENCE [LARGE SCALE GENOMIC DNA]</scope>
</reference>
<dbReference type="Proteomes" id="UP000007502">
    <property type="component" value="Segment"/>
</dbReference>
<keyword evidence="2" id="KW-1185">Reference proteome</keyword>
<proteinExistence type="predicted"/>
<name>F1D169_9CAUD</name>
<protein>
    <submittedName>
        <fullName evidence="1">Uncharacterized protein ORF47</fullName>
    </submittedName>
</protein>
<accession>F1D169</accession>
<dbReference type="RefSeq" id="YP_004250988.1">
    <property type="nucleotide sequence ID" value="NC_015157.1"/>
</dbReference>
<organism evidence="1 2">
    <name type="scientific">Vibrio phage ICP1</name>
    <dbReference type="NCBI Taxonomy" id="979525"/>
    <lineage>
        <taxon>Viruses</taxon>
        <taxon>Duplodnaviria</taxon>
        <taxon>Heunggongvirae</taxon>
        <taxon>Uroviricota</taxon>
        <taxon>Caudoviricetes</taxon>
        <taxon>Mohonavirus</taxon>
        <taxon>Mohonavirus ICP1</taxon>
    </lineage>
</organism>